<dbReference type="STRING" id="1437874.CSPHI_11320"/>
<comment type="similarity">
    <text evidence="1">Belongs to the carbon-nitrogen hydrolase superfamily. NIT1/NIT2 family.</text>
</comment>
<name>A0A1L7D079_9CORY</name>
<dbReference type="GO" id="GO:0016787">
    <property type="term" value="F:hydrolase activity"/>
    <property type="evidence" value="ECO:0007669"/>
    <property type="project" value="UniProtKB-KW"/>
</dbReference>
<keyword evidence="3" id="KW-0378">Hydrolase</keyword>
<proteinExistence type="inferred from homology"/>
<gene>
    <name evidence="3" type="ORF">CSPHI_11320</name>
</gene>
<dbReference type="Proteomes" id="UP000185469">
    <property type="component" value="Chromosome"/>
</dbReference>
<dbReference type="EMBL" id="CP009248">
    <property type="protein sequence ID" value="APT91463.1"/>
    <property type="molecule type" value="Genomic_DNA"/>
</dbReference>
<dbReference type="Gene3D" id="3.60.110.10">
    <property type="entry name" value="Carbon-nitrogen hydrolase"/>
    <property type="match status" value="1"/>
</dbReference>
<dbReference type="SUPFAM" id="SSF56317">
    <property type="entry name" value="Carbon-nitrogen hydrolase"/>
    <property type="match status" value="1"/>
</dbReference>
<keyword evidence="4" id="KW-1185">Reference proteome</keyword>
<dbReference type="KEGG" id="csph:CSPHI_11320"/>
<dbReference type="Pfam" id="PF00795">
    <property type="entry name" value="CN_hydrolase"/>
    <property type="match status" value="1"/>
</dbReference>
<evidence type="ECO:0000313" key="3">
    <source>
        <dbReference type="EMBL" id="APT91463.1"/>
    </source>
</evidence>
<evidence type="ECO:0000259" key="2">
    <source>
        <dbReference type="PROSITE" id="PS50263"/>
    </source>
</evidence>
<evidence type="ECO:0000313" key="4">
    <source>
        <dbReference type="Proteomes" id="UP000185469"/>
    </source>
</evidence>
<protein>
    <submittedName>
        <fullName evidence="3">Amidohydrolase</fullName>
    </submittedName>
</protein>
<dbReference type="PROSITE" id="PS50263">
    <property type="entry name" value="CN_HYDROLASE"/>
    <property type="match status" value="1"/>
</dbReference>
<dbReference type="RefSeq" id="WP_075693287.1">
    <property type="nucleotide sequence ID" value="NZ_CP009248.1"/>
</dbReference>
<reference evidence="3 4" key="1">
    <citation type="submission" date="2014-08" db="EMBL/GenBank/DDBJ databases">
        <title>Complete genome sequence of Corynebacterium sphenisci CECT 5990(T) (=DSM 44792(T)), isolated from healthy wild penguins.</title>
        <authorList>
            <person name="Ruckert C."/>
            <person name="Albersmeier A."/>
            <person name="Winkler A."/>
            <person name="Kalinowski J."/>
        </authorList>
    </citation>
    <scope>NUCLEOTIDE SEQUENCE [LARGE SCALE GENOMIC DNA]</scope>
    <source>
        <strain evidence="3 4">DSM 44792</strain>
    </source>
</reference>
<dbReference type="InterPro" id="IPR036526">
    <property type="entry name" value="C-N_Hydrolase_sf"/>
</dbReference>
<evidence type="ECO:0000256" key="1">
    <source>
        <dbReference type="ARBA" id="ARBA00010613"/>
    </source>
</evidence>
<feature type="domain" description="CN hydrolase" evidence="2">
    <location>
        <begin position="1"/>
        <end position="261"/>
    </location>
</feature>
<dbReference type="InterPro" id="IPR003010">
    <property type="entry name" value="C-N_Hydrolase"/>
</dbReference>
<sequence length="280" mass="29420">MRITIAQLENRPEVGENLRAIREAIAAAGRARADLVVLPEAAMLAFGAGRLDRVAEDLDGPFATAVGEAAEAAGLVAVAGMFRPADEVLVEGRRLRRVHNTALVTGAGLHTGYDKIRLFDAFGFRESDTVAPGAERLIVDVPVREGERDTVRLGLGVCFDIRFPEHFTALAAEGAEVIALPTSWNDGPGKLGQWRTLTAARALDATCALVAVDAARPGGAAAAGAAEGPTGIGHSALIAPDGRRIVEAGYDPQLLTADLDLGELDRVRREIPVLAIREGN</sequence>
<accession>A0A1L7D079</accession>
<organism evidence="3 4">
    <name type="scientific">Corynebacterium sphenisci DSM 44792</name>
    <dbReference type="NCBI Taxonomy" id="1437874"/>
    <lineage>
        <taxon>Bacteria</taxon>
        <taxon>Bacillati</taxon>
        <taxon>Actinomycetota</taxon>
        <taxon>Actinomycetes</taxon>
        <taxon>Mycobacteriales</taxon>
        <taxon>Corynebacteriaceae</taxon>
        <taxon>Corynebacterium</taxon>
    </lineage>
</organism>
<dbReference type="OrthoDB" id="9811121at2"/>
<dbReference type="AlphaFoldDB" id="A0A1L7D079"/>
<dbReference type="PANTHER" id="PTHR23088:SF27">
    <property type="entry name" value="DEAMINATED GLUTATHIONE AMIDASE"/>
    <property type="match status" value="1"/>
</dbReference>
<dbReference type="PANTHER" id="PTHR23088">
    <property type="entry name" value="NITRILASE-RELATED"/>
    <property type="match status" value="1"/>
</dbReference>